<dbReference type="EMBL" id="JAJTND010000005">
    <property type="protein sequence ID" value="MCE3533616.1"/>
    <property type="molecule type" value="Genomic_DNA"/>
</dbReference>
<comment type="caution">
    <text evidence="1">The sequence shown here is derived from an EMBL/GenBank/DDBJ whole genome shotgun (WGS) entry which is preliminary data.</text>
</comment>
<dbReference type="Proteomes" id="UP001320170">
    <property type="component" value="Unassembled WGS sequence"/>
</dbReference>
<reference evidence="1 2" key="1">
    <citation type="journal article" date="2024" name="Pathogens">
        <title>Characterization of a Novel Species of Legionella Isolated from a Healthcare Facility: Legionella resiliens sp. nov.</title>
        <authorList>
            <person name="Cristino S."/>
            <person name="Pascale M.R."/>
            <person name="Marino F."/>
            <person name="Derelitto C."/>
            <person name="Salaris S."/>
            <person name="Orsini M."/>
            <person name="Squarzoni S."/>
            <person name="Grottola A."/>
            <person name="Girolamini L."/>
        </authorList>
    </citation>
    <scope>NUCLEOTIDE SEQUENCE [LARGE SCALE GENOMIC DNA]</scope>
    <source>
        <strain evidence="1 2">8cVS16</strain>
    </source>
</reference>
<sequence length="158" mass="18353">MPSCKEMLLNILNNTQAQLKDSLSPFQTECLDMFQIKIKAIPVDERTEMDSKIGIILLDHCFCDLDNLFGSEDRIISLINKRNLNDNDFFKQVNQIFDDEIKALNQYALESFYAQTFKPVKNILIDMKNELTRLKTSLDQQLSDTQSSPEYQTRYGLN</sequence>
<evidence type="ECO:0000313" key="1">
    <source>
        <dbReference type="EMBL" id="MCE3533616.1"/>
    </source>
</evidence>
<organism evidence="1 2">
    <name type="scientific">Legionella resiliens</name>
    <dbReference type="NCBI Taxonomy" id="2905958"/>
    <lineage>
        <taxon>Bacteria</taxon>
        <taxon>Pseudomonadati</taxon>
        <taxon>Pseudomonadota</taxon>
        <taxon>Gammaproteobacteria</taxon>
        <taxon>Legionellales</taxon>
        <taxon>Legionellaceae</taxon>
        <taxon>Legionella</taxon>
    </lineage>
</organism>
<accession>A0ABS8X773</accession>
<proteinExistence type="predicted"/>
<protein>
    <recommendedName>
        <fullName evidence="3">Substrate of the Dot/Icm secretion system</fullName>
    </recommendedName>
</protein>
<gene>
    <name evidence="1" type="ORF">LXO92_14680</name>
</gene>
<evidence type="ECO:0008006" key="3">
    <source>
        <dbReference type="Google" id="ProtNLM"/>
    </source>
</evidence>
<name>A0ABS8X773_9GAMM</name>
<dbReference type="RefSeq" id="WP_182350274.1">
    <property type="nucleotide sequence ID" value="NZ_JAJSPM010000009.1"/>
</dbReference>
<evidence type="ECO:0000313" key="2">
    <source>
        <dbReference type="Proteomes" id="UP001320170"/>
    </source>
</evidence>
<keyword evidence="2" id="KW-1185">Reference proteome</keyword>